<dbReference type="Proteomes" id="UP001166784">
    <property type="component" value="Unassembled WGS sequence"/>
</dbReference>
<sequence length="192" mass="20349">MRRFLTVALAVCAPALLMPASSAGASGRTGTYAPSETSGTGGGLHGPVVTHPQQKPVDYPAGEVCPFAAHAEFPVADLTLRTWYDDERNPVFGVESGPLVMRVTNLDTGRTVTRDLSGTGTLTYPGGDPDSHILGGGDWGVGLHTSDRPVHNKWLISHGHMSVQITTEDGTTKRRLLSLIGPYENLCETLGE</sequence>
<dbReference type="RefSeq" id="WP_241058013.1">
    <property type="nucleotide sequence ID" value="NZ_JAKWJU010000002.1"/>
</dbReference>
<protein>
    <submittedName>
        <fullName evidence="3">Uncharacterized protein</fullName>
    </submittedName>
</protein>
<keyword evidence="4" id="KW-1185">Reference proteome</keyword>
<evidence type="ECO:0000313" key="4">
    <source>
        <dbReference type="Proteomes" id="UP001166784"/>
    </source>
</evidence>
<name>A0ABS9SUP6_9ACTN</name>
<keyword evidence="2" id="KW-0732">Signal</keyword>
<evidence type="ECO:0000256" key="1">
    <source>
        <dbReference type="SAM" id="MobiDB-lite"/>
    </source>
</evidence>
<evidence type="ECO:0000313" key="3">
    <source>
        <dbReference type="EMBL" id="MCH6160006.1"/>
    </source>
</evidence>
<feature type="chain" id="PRO_5047253540" evidence="2">
    <location>
        <begin position="24"/>
        <end position="192"/>
    </location>
</feature>
<gene>
    <name evidence="3" type="ORF">MMA15_06105</name>
</gene>
<feature type="signal peptide" evidence="2">
    <location>
        <begin position="1"/>
        <end position="23"/>
    </location>
</feature>
<organism evidence="3 4">
    <name type="scientific">Streptomyces marispadix</name>
    <dbReference type="NCBI Taxonomy" id="2922868"/>
    <lineage>
        <taxon>Bacteria</taxon>
        <taxon>Bacillati</taxon>
        <taxon>Actinomycetota</taxon>
        <taxon>Actinomycetes</taxon>
        <taxon>Kitasatosporales</taxon>
        <taxon>Streptomycetaceae</taxon>
        <taxon>Streptomyces</taxon>
    </lineage>
</organism>
<reference evidence="3" key="1">
    <citation type="submission" date="2022-03" db="EMBL/GenBank/DDBJ databases">
        <authorList>
            <person name="Santos J.D.N."/>
            <person name="Kallscheuer N."/>
            <person name="Jogler C."/>
            <person name="Lage O.M."/>
        </authorList>
    </citation>
    <scope>NUCLEOTIDE SEQUENCE</scope>
    <source>
        <strain evidence="3">M600PL45_2</strain>
    </source>
</reference>
<reference evidence="3" key="2">
    <citation type="journal article" date="2023" name="Int. J. Syst. Evol. Microbiol.">
        <title>Streptomyces marispadix sp. nov., isolated from marine beach sediment of the Northern Coast of Portugal.</title>
        <authorList>
            <person name="dos Santos J.D.N."/>
            <person name="Vitorino I.R."/>
            <person name="Kallscheuer N."/>
            <person name="Srivastava A."/>
            <person name="Krautwurst S."/>
            <person name="Marz M."/>
            <person name="Jogler C."/>
            <person name="Lobo Da Cunha A."/>
            <person name="Catita J."/>
            <person name="Goncalves H."/>
            <person name="Gonzalez I."/>
            <person name="Reyes F."/>
            <person name="Lage O.M."/>
        </authorList>
    </citation>
    <scope>NUCLEOTIDE SEQUENCE</scope>
    <source>
        <strain evidence="3">M600PL45_2</strain>
    </source>
</reference>
<accession>A0ABS9SUP6</accession>
<feature type="region of interest" description="Disordered" evidence="1">
    <location>
        <begin position="22"/>
        <end position="42"/>
    </location>
</feature>
<feature type="compositionally biased region" description="Polar residues" evidence="1">
    <location>
        <begin position="28"/>
        <end position="38"/>
    </location>
</feature>
<dbReference type="EMBL" id="JAKWJU010000002">
    <property type="protein sequence ID" value="MCH6160006.1"/>
    <property type="molecule type" value="Genomic_DNA"/>
</dbReference>
<proteinExistence type="predicted"/>
<comment type="caution">
    <text evidence="3">The sequence shown here is derived from an EMBL/GenBank/DDBJ whole genome shotgun (WGS) entry which is preliminary data.</text>
</comment>
<evidence type="ECO:0000256" key="2">
    <source>
        <dbReference type="SAM" id="SignalP"/>
    </source>
</evidence>